<sequence>MGYLLKEALKTLCGVNQWAYAVFWKIACQNPKLLIWEGCYCQPLVSSKPWNTSRLGSSEIPLGEWERPTEGSAQFLIDQMMAKSHINIVGEGMIGRAAFTGNHQWVLSRSFNQDAHPPEVLNEIHSQFSAGIQTVAVIPVPSHGVVLLGSSLPIMEDMGFVNNVRSLILQLGSIPNALFSDGYGAKVGETVSLEGHQKGSSEICQLTGRMVSGQATQTLSRVENIHNSPTPSMYQNSNAPRSFEPKSGPAVEMKRPLQDQSEVCFLGGDAIPPKPNVWRGSLIPTERQGIADAINQNLLSYDSLPLRTNEAVNHQLHQRLGSVLDDPLSMISSPCFSQSEVMNPPEKDIHSSSKFKVPIFNMKSRAPSRSSCHHSEVDNQRNEDGHSLKASPSPWIHYFKKQDAGSQSAEASFQQHSSGDDLFDVLGVELKNKIMASSSHSSGEKGNGIPITEDMQEDNLGLCAIPESLSEDGSFFSGMRSEDHLLDAVVSMAHSFSKQNSDDNLSCKTTLTKMSSSSIREMSGIPMPLEKVEKTFSPFNPGHTKEETDSLAPSFCGSQISSWVEQSHAAKVESSVSTCYSKKPDGDTKSNRKRLKPGENPRPRPKDRQMIQDRVKELREIVPNGAKCSIDALLEKTIKHMLFLQGVTKHADKLKDSGESKIVGKDKGLLLKDNFEGGATWAFEVGSQSMVCPIIVEDLDPPRQMLVEMLCEDRGFFLEIADMIRGLGLTILKGVMESRDDKIWARFAVEANRDVTRMEIFMSLVRLLDQTVKSGGTDSTSPLRSFPRPASIPTTCGPQLISLLPSLGKFCSCCYCYLYLIRDPVTWSQISDQYPVSALLVLNLAMGFNKFLVSAVLCSILSWILVRTMFEVEFDGGKKLLSSERERFFLCAAMVFFCVLSVAYSATDPNDLKVLNDFRKGLDNPELLEWPVNGDDPCGPPKWPHVYCSGDRITQIQVQGLGLEGQLPPNFNQLTMLSNIGLQRNGFYGPLPSFSGLSELRYAYLDNNDFDTIPWGFFRGLTSLQVLALDYNPLNRTRGWSLPVELEESVELTNLSLINCNLAGPLPAYLGELPSLTVLKLSYNRLSGEIPVSFNQSLVQILWLNNQNGGGMSGTLDVIPSMASLTQVWLHGNQFTGTIPGNIGDLSSLKDLNLNQNRLLGPIPESLAGMELEELNLNNNLINGPIPRFKAVNVSYTSNCFCLSLPGVQCAPQVDALLDFLAAVNYPENLVTQWVGNDPCEGPWFGLSCDLKSKVSIINLPRHNLSGTLSPSIADLDSLVEIRLAGNELHGQVPHSYTELKMLRLLDLSGNSLESPLPKFLDSVKVVITGNPALVNQTTLQSGHTAGPSPDHSALPTNRTSSSSQLPPMSLSGSSTGPPPDQVQSQMRRSRNYKLIILVSFSSIVIIVSMILSSVYCFWKRKMKSGLETPGSMVMQPRDPSIPEKQVKVAVSDKTNLSLFTDSSGSRYSIGTENSHLQDAGNVMISVQVLSKVTENFSPENELGRGGFGTVYKGVLYDGTKIAVKRMEVGPASSKALDEFQCEIAVLSKVRHRHLVSLLGYSIESNERLLVYEYMPQGALSRHLFHWEADGVEPLSWKKRFTIALDVAKGIEYLHNLAGQTFIHRDLKSSNILLGDDFRAKVSDFGLVKLAPDGERSIATRLAGTFGYLAPEYAVMGKITTKVDVFSYGVVLMELLTGLTALDEGRPEENRYLAEWFWRIKASKEKLREALDGSVEADEETLESISTVVDLAGLCTAREPHHRPDMGHVVNVLSPLVEKWKPANNELDSPYDIDFGIPLPQMLKAWQETEKNESSSCSAAIDDSNGSIPARPTGFAESFTSADGR</sequence>
<evidence type="ECO:0000313" key="28">
    <source>
        <dbReference type="EMBL" id="KAK4788887.1"/>
    </source>
</evidence>
<keyword evidence="17" id="KW-0804">Transcription</keyword>
<dbReference type="Gene3D" id="3.30.200.20">
    <property type="entry name" value="Phosphorylase Kinase, domain 1"/>
    <property type="match status" value="1"/>
</dbReference>
<dbReference type="PANTHER" id="PTHR47986:SF1">
    <property type="entry name" value="OS04G0685900 PROTEIN"/>
    <property type="match status" value="1"/>
</dbReference>
<evidence type="ECO:0000259" key="26">
    <source>
        <dbReference type="PROSITE" id="PS50011"/>
    </source>
</evidence>
<evidence type="ECO:0000256" key="14">
    <source>
        <dbReference type="ARBA" id="ARBA00022989"/>
    </source>
</evidence>
<comment type="similarity">
    <text evidence="3">Belongs to the protein kinase superfamily. Ser/Thr protein kinase family.</text>
</comment>
<dbReference type="FunFam" id="3.30.200.20:FF:000039">
    <property type="entry name" value="receptor-like protein kinase FERONIA"/>
    <property type="match status" value="1"/>
</dbReference>
<feature type="compositionally biased region" description="Low complexity" evidence="24">
    <location>
        <begin position="1361"/>
        <end position="1375"/>
    </location>
</feature>
<evidence type="ECO:0000256" key="19">
    <source>
        <dbReference type="ARBA" id="ARBA00023180"/>
    </source>
</evidence>
<proteinExistence type="inferred from homology"/>
<dbReference type="GO" id="GO:0004674">
    <property type="term" value="F:protein serine/threonine kinase activity"/>
    <property type="evidence" value="ECO:0007669"/>
    <property type="project" value="UniProtKB-KW"/>
</dbReference>
<evidence type="ECO:0000256" key="2">
    <source>
        <dbReference type="ARBA" id="ARBA00004167"/>
    </source>
</evidence>
<dbReference type="GO" id="GO:0046983">
    <property type="term" value="F:protein dimerization activity"/>
    <property type="evidence" value="ECO:0007669"/>
    <property type="project" value="InterPro"/>
</dbReference>
<keyword evidence="20" id="KW-0539">Nucleus</keyword>
<keyword evidence="10" id="KW-0677">Repeat</keyword>
<evidence type="ECO:0000259" key="27">
    <source>
        <dbReference type="PROSITE" id="PS50888"/>
    </source>
</evidence>
<evidence type="ECO:0000256" key="8">
    <source>
        <dbReference type="ARBA" id="ARBA00022692"/>
    </source>
</evidence>
<evidence type="ECO:0000256" key="9">
    <source>
        <dbReference type="ARBA" id="ARBA00022729"/>
    </source>
</evidence>
<name>A0AAN7LYZ6_TRANT</name>
<comment type="subcellular location">
    <subcellularLocation>
        <location evidence="2">Membrane</location>
        <topology evidence="2">Single-pass membrane protein</topology>
    </subcellularLocation>
    <subcellularLocation>
        <location evidence="1">Nucleus</location>
    </subcellularLocation>
</comment>
<keyword evidence="14 25" id="KW-1133">Transmembrane helix</keyword>
<dbReference type="EC" id="2.7.11.1" evidence="4"/>
<dbReference type="EMBL" id="JAXQNO010000011">
    <property type="protein sequence ID" value="KAK4788887.1"/>
    <property type="molecule type" value="Genomic_DNA"/>
</dbReference>
<evidence type="ECO:0000256" key="7">
    <source>
        <dbReference type="ARBA" id="ARBA00022679"/>
    </source>
</evidence>
<dbReference type="Gene3D" id="3.80.10.10">
    <property type="entry name" value="Ribonuclease Inhibitor"/>
    <property type="match status" value="2"/>
</dbReference>
<evidence type="ECO:0000256" key="12">
    <source>
        <dbReference type="ARBA" id="ARBA00022777"/>
    </source>
</evidence>
<keyword evidence="5" id="KW-0723">Serine/threonine-protein kinase</keyword>
<dbReference type="GO" id="GO:0005524">
    <property type="term" value="F:ATP binding"/>
    <property type="evidence" value="ECO:0007669"/>
    <property type="project" value="UniProtKB-UniRule"/>
</dbReference>
<gene>
    <name evidence="28" type="ORF">SAY86_020206</name>
</gene>
<feature type="domain" description="BHLH" evidence="27">
    <location>
        <begin position="595"/>
        <end position="644"/>
    </location>
</feature>
<dbReference type="SUPFAM" id="SSF56112">
    <property type="entry name" value="Protein kinase-like (PK-like)"/>
    <property type="match status" value="1"/>
</dbReference>
<dbReference type="FunFam" id="3.80.10.10:FF:000129">
    <property type="entry name" value="Leucine-rich repeat receptor-like kinase"/>
    <property type="match status" value="1"/>
</dbReference>
<dbReference type="InterPro" id="IPR025610">
    <property type="entry name" value="MYC/MYB_N"/>
</dbReference>
<reference evidence="28 29" key="1">
    <citation type="journal article" date="2023" name="Hortic Res">
        <title>Pangenome of water caltrop reveals structural variations and asymmetric subgenome divergence after allopolyploidization.</title>
        <authorList>
            <person name="Zhang X."/>
            <person name="Chen Y."/>
            <person name="Wang L."/>
            <person name="Yuan Y."/>
            <person name="Fang M."/>
            <person name="Shi L."/>
            <person name="Lu R."/>
            <person name="Comes H.P."/>
            <person name="Ma Y."/>
            <person name="Chen Y."/>
            <person name="Huang G."/>
            <person name="Zhou Y."/>
            <person name="Zheng Z."/>
            <person name="Qiu Y."/>
        </authorList>
    </citation>
    <scope>NUCLEOTIDE SEQUENCE [LARGE SCALE GENOMIC DNA]</scope>
    <source>
        <strain evidence="28">F231</strain>
    </source>
</reference>
<accession>A0AAN7LYZ6</accession>
<dbReference type="Proteomes" id="UP001346149">
    <property type="component" value="Unassembled WGS sequence"/>
</dbReference>
<dbReference type="InterPro" id="IPR017441">
    <property type="entry name" value="Protein_kinase_ATP_BS"/>
</dbReference>
<keyword evidence="29" id="KW-1185">Reference proteome</keyword>
<dbReference type="SMART" id="SM00220">
    <property type="entry name" value="S_TKc"/>
    <property type="match status" value="1"/>
</dbReference>
<feature type="transmembrane region" description="Helical" evidence="25">
    <location>
        <begin position="838"/>
        <end position="866"/>
    </location>
</feature>
<feature type="region of interest" description="Disordered" evidence="24">
    <location>
        <begin position="574"/>
        <end position="610"/>
    </location>
</feature>
<feature type="transmembrane region" description="Helical" evidence="25">
    <location>
        <begin position="1395"/>
        <end position="1419"/>
    </location>
</feature>
<dbReference type="PROSITE" id="PS50888">
    <property type="entry name" value="BHLH"/>
    <property type="match status" value="1"/>
</dbReference>
<evidence type="ECO:0000256" key="10">
    <source>
        <dbReference type="ARBA" id="ARBA00022737"/>
    </source>
</evidence>
<feature type="compositionally biased region" description="Polar residues" evidence="24">
    <location>
        <begin position="226"/>
        <end position="240"/>
    </location>
</feature>
<evidence type="ECO:0000256" key="13">
    <source>
        <dbReference type="ARBA" id="ARBA00022840"/>
    </source>
</evidence>
<feature type="binding site" evidence="23">
    <location>
        <position position="1525"/>
    </location>
    <ligand>
        <name>ATP</name>
        <dbReference type="ChEBI" id="CHEBI:30616"/>
    </ligand>
</feature>
<dbReference type="InterPro" id="IPR032675">
    <property type="entry name" value="LRR_dom_sf"/>
</dbReference>
<feature type="region of interest" description="Disordered" evidence="24">
    <location>
        <begin position="226"/>
        <end position="250"/>
    </location>
</feature>
<evidence type="ECO:0000256" key="6">
    <source>
        <dbReference type="ARBA" id="ARBA00022614"/>
    </source>
</evidence>
<organism evidence="28 29">
    <name type="scientific">Trapa natans</name>
    <name type="common">Water chestnut</name>
    <dbReference type="NCBI Taxonomy" id="22666"/>
    <lineage>
        <taxon>Eukaryota</taxon>
        <taxon>Viridiplantae</taxon>
        <taxon>Streptophyta</taxon>
        <taxon>Embryophyta</taxon>
        <taxon>Tracheophyta</taxon>
        <taxon>Spermatophyta</taxon>
        <taxon>Magnoliopsida</taxon>
        <taxon>eudicotyledons</taxon>
        <taxon>Gunneridae</taxon>
        <taxon>Pentapetalae</taxon>
        <taxon>rosids</taxon>
        <taxon>malvids</taxon>
        <taxon>Myrtales</taxon>
        <taxon>Lythraceae</taxon>
        <taxon>Trapa</taxon>
    </lineage>
</organism>
<evidence type="ECO:0000256" key="18">
    <source>
        <dbReference type="ARBA" id="ARBA00023170"/>
    </source>
</evidence>
<dbReference type="InterPro" id="IPR052422">
    <property type="entry name" value="Auxin_Ser/Thr_Kinase"/>
</dbReference>
<dbReference type="InterPro" id="IPR008271">
    <property type="entry name" value="Ser/Thr_kinase_AS"/>
</dbReference>
<evidence type="ECO:0000256" key="5">
    <source>
        <dbReference type="ARBA" id="ARBA00022527"/>
    </source>
</evidence>
<evidence type="ECO:0000256" key="4">
    <source>
        <dbReference type="ARBA" id="ARBA00012513"/>
    </source>
</evidence>
<keyword evidence="7" id="KW-0808">Transferase</keyword>
<evidence type="ECO:0000256" key="3">
    <source>
        <dbReference type="ARBA" id="ARBA00008684"/>
    </source>
</evidence>
<dbReference type="InterPro" id="IPR001611">
    <property type="entry name" value="Leu-rich_rpt"/>
</dbReference>
<dbReference type="PROSITE" id="PS00108">
    <property type="entry name" value="PROTEIN_KINASE_ST"/>
    <property type="match status" value="1"/>
</dbReference>
<dbReference type="SUPFAM" id="SSF52058">
    <property type="entry name" value="L domain-like"/>
    <property type="match status" value="1"/>
</dbReference>
<dbReference type="Pfam" id="PF07714">
    <property type="entry name" value="PK_Tyr_Ser-Thr"/>
    <property type="match status" value="1"/>
</dbReference>
<evidence type="ECO:0000256" key="20">
    <source>
        <dbReference type="ARBA" id="ARBA00023242"/>
    </source>
</evidence>
<dbReference type="Gene3D" id="1.10.510.10">
    <property type="entry name" value="Transferase(Phosphotransferase) domain 1"/>
    <property type="match status" value="1"/>
</dbReference>
<protein>
    <recommendedName>
        <fullName evidence="4">non-specific serine/threonine protein kinase</fullName>
        <ecNumber evidence="4">2.7.11.1</ecNumber>
    </recommendedName>
</protein>
<dbReference type="Pfam" id="PF14215">
    <property type="entry name" value="bHLH-MYC_N"/>
    <property type="match status" value="1"/>
</dbReference>
<feature type="region of interest" description="Disordered" evidence="24">
    <location>
        <begin position="365"/>
        <end position="392"/>
    </location>
</feature>
<keyword evidence="11 23" id="KW-0547">Nucleotide-binding</keyword>
<keyword evidence="16 25" id="KW-0472">Membrane</keyword>
<dbReference type="GO" id="GO:0016020">
    <property type="term" value="C:membrane"/>
    <property type="evidence" value="ECO:0007669"/>
    <property type="project" value="UniProtKB-SubCell"/>
</dbReference>
<evidence type="ECO:0000313" key="29">
    <source>
        <dbReference type="Proteomes" id="UP001346149"/>
    </source>
</evidence>
<keyword evidence="8 25" id="KW-0812">Transmembrane</keyword>
<feature type="compositionally biased region" description="Basic and acidic residues" evidence="24">
    <location>
        <begin position="373"/>
        <end position="387"/>
    </location>
</feature>
<dbReference type="InterPro" id="IPR011598">
    <property type="entry name" value="bHLH_dom"/>
</dbReference>
<dbReference type="GO" id="GO:0005634">
    <property type="term" value="C:nucleus"/>
    <property type="evidence" value="ECO:0007669"/>
    <property type="project" value="UniProtKB-SubCell"/>
</dbReference>
<comment type="catalytic activity">
    <reaction evidence="22">
        <text>L-seryl-[protein] + ATP = O-phospho-L-seryl-[protein] + ADP + H(+)</text>
        <dbReference type="Rhea" id="RHEA:17989"/>
        <dbReference type="Rhea" id="RHEA-COMP:9863"/>
        <dbReference type="Rhea" id="RHEA-COMP:11604"/>
        <dbReference type="ChEBI" id="CHEBI:15378"/>
        <dbReference type="ChEBI" id="CHEBI:29999"/>
        <dbReference type="ChEBI" id="CHEBI:30616"/>
        <dbReference type="ChEBI" id="CHEBI:83421"/>
        <dbReference type="ChEBI" id="CHEBI:456216"/>
        <dbReference type="EC" id="2.7.11.1"/>
    </reaction>
</comment>
<feature type="compositionally biased region" description="Basic and acidic residues" evidence="24">
    <location>
        <begin position="582"/>
        <end position="610"/>
    </location>
</feature>
<comment type="caution">
    <text evidence="28">The sequence shown here is derived from an EMBL/GenBank/DDBJ whole genome shotgun (WGS) entry which is preliminary data.</text>
</comment>
<dbReference type="Pfam" id="PF00560">
    <property type="entry name" value="LRR_1"/>
    <property type="match status" value="2"/>
</dbReference>
<evidence type="ECO:0000256" key="15">
    <source>
        <dbReference type="ARBA" id="ARBA00023015"/>
    </source>
</evidence>
<feature type="transmembrane region" description="Helical" evidence="25">
    <location>
        <begin position="887"/>
        <end position="906"/>
    </location>
</feature>
<evidence type="ECO:0000256" key="22">
    <source>
        <dbReference type="ARBA" id="ARBA00048679"/>
    </source>
</evidence>
<evidence type="ECO:0000256" key="11">
    <source>
        <dbReference type="ARBA" id="ARBA00022741"/>
    </source>
</evidence>
<keyword evidence="9" id="KW-0732">Signal</keyword>
<dbReference type="PROSITE" id="PS50011">
    <property type="entry name" value="PROTEIN_KINASE_DOM"/>
    <property type="match status" value="1"/>
</dbReference>
<feature type="region of interest" description="Disordered" evidence="24">
    <location>
        <begin position="1339"/>
        <end position="1387"/>
    </location>
</feature>
<dbReference type="PANTHER" id="PTHR47986">
    <property type="entry name" value="OSJNBA0070M12.3 PROTEIN"/>
    <property type="match status" value="1"/>
</dbReference>
<evidence type="ECO:0000256" key="17">
    <source>
        <dbReference type="ARBA" id="ARBA00023163"/>
    </source>
</evidence>
<keyword evidence="12" id="KW-0418">Kinase</keyword>
<evidence type="ECO:0000256" key="25">
    <source>
        <dbReference type="SAM" id="Phobius"/>
    </source>
</evidence>
<dbReference type="FunFam" id="3.80.10.10:FF:000190">
    <property type="entry name" value="Receptor-like kinase TMK4"/>
    <property type="match status" value="1"/>
</dbReference>
<keyword evidence="19" id="KW-0325">Glycoprotein</keyword>
<dbReference type="InterPro" id="IPR001245">
    <property type="entry name" value="Ser-Thr/Tyr_kinase_cat_dom"/>
</dbReference>
<feature type="region of interest" description="Disordered" evidence="24">
    <location>
        <begin position="1809"/>
        <end position="1845"/>
    </location>
</feature>
<evidence type="ECO:0000256" key="1">
    <source>
        <dbReference type="ARBA" id="ARBA00004123"/>
    </source>
</evidence>
<evidence type="ECO:0000256" key="23">
    <source>
        <dbReference type="PROSITE-ProRule" id="PRU10141"/>
    </source>
</evidence>
<evidence type="ECO:0000256" key="21">
    <source>
        <dbReference type="ARBA" id="ARBA00047899"/>
    </source>
</evidence>
<dbReference type="Pfam" id="PF08263">
    <property type="entry name" value="LRRNT_2"/>
    <property type="match status" value="2"/>
</dbReference>
<dbReference type="InterPro" id="IPR000719">
    <property type="entry name" value="Prot_kinase_dom"/>
</dbReference>
<keyword evidence="6" id="KW-0433">Leucine-rich repeat</keyword>
<dbReference type="InterPro" id="IPR011009">
    <property type="entry name" value="Kinase-like_dom_sf"/>
</dbReference>
<dbReference type="CDD" id="cd18915">
    <property type="entry name" value="bHLH_AtLHW_like"/>
    <property type="match status" value="1"/>
</dbReference>
<dbReference type="InterPro" id="IPR003591">
    <property type="entry name" value="Leu-rich_rpt_typical-subtyp"/>
</dbReference>
<dbReference type="PROSITE" id="PS00107">
    <property type="entry name" value="PROTEIN_KINASE_ATP"/>
    <property type="match status" value="1"/>
</dbReference>
<keyword evidence="13 23" id="KW-0067">ATP-binding</keyword>
<dbReference type="FunFam" id="1.10.510.10:FF:000198">
    <property type="entry name" value="receptor protein kinase TMK1"/>
    <property type="match status" value="1"/>
</dbReference>
<comment type="catalytic activity">
    <reaction evidence="21">
        <text>L-threonyl-[protein] + ATP = O-phospho-L-threonyl-[protein] + ADP + H(+)</text>
        <dbReference type="Rhea" id="RHEA:46608"/>
        <dbReference type="Rhea" id="RHEA-COMP:11060"/>
        <dbReference type="Rhea" id="RHEA-COMP:11605"/>
        <dbReference type="ChEBI" id="CHEBI:15378"/>
        <dbReference type="ChEBI" id="CHEBI:30013"/>
        <dbReference type="ChEBI" id="CHEBI:30616"/>
        <dbReference type="ChEBI" id="CHEBI:61977"/>
        <dbReference type="ChEBI" id="CHEBI:456216"/>
        <dbReference type="EC" id="2.7.11.1"/>
    </reaction>
</comment>
<feature type="domain" description="Protein kinase" evidence="26">
    <location>
        <begin position="1497"/>
        <end position="1777"/>
    </location>
</feature>
<dbReference type="Pfam" id="PF23176">
    <property type="entry name" value="bHLH_LHW"/>
    <property type="match status" value="1"/>
</dbReference>
<feature type="region of interest" description="Disordered" evidence="24">
    <location>
        <begin position="533"/>
        <end position="552"/>
    </location>
</feature>
<evidence type="ECO:0000256" key="24">
    <source>
        <dbReference type="SAM" id="MobiDB-lite"/>
    </source>
</evidence>
<evidence type="ECO:0000256" key="16">
    <source>
        <dbReference type="ARBA" id="ARBA00023136"/>
    </source>
</evidence>
<dbReference type="InterPro" id="IPR013210">
    <property type="entry name" value="LRR_N_plant-typ"/>
</dbReference>
<dbReference type="CDD" id="cd14066">
    <property type="entry name" value="STKc_IRAK"/>
    <property type="match status" value="1"/>
</dbReference>
<keyword evidence="15" id="KW-0805">Transcription regulation</keyword>
<keyword evidence="18" id="KW-0675">Receptor</keyword>
<dbReference type="SMART" id="SM00369">
    <property type="entry name" value="LRR_TYP"/>
    <property type="match status" value="5"/>
</dbReference>